<dbReference type="PROSITE" id="PS51176">
    <property type="entry name" value="PDH_ADH"/>
    <property type="match status" value="1"/>
</dbReference>
<dbReference type="InterPro" id="IPR015422">
    <property type="entry name" value="PyrdxlP-dep_Trfase_small"/>
</dbReference>
<keyword evidence="3" id="KW-0032">Aminotransferase</keyword>
<organism evidence="8 9">
    <name type="scientific">Polarella glacialis</name>
    <name type="common">Dinoflagellate</name>
    <dbReference type="NCBI Taxonomy" id="89957"/>
    <lineage>
        <taxon>Eukaryota</taxon>
        <taxon>Sar</taxon>
        <taxon>Alveolata</taxon>
        <taxon>Dinophyceae</taxon>
        <taxon>Suessiales</taxon>
        <taxon>Suessiaceae</taxon>
        <taxon>Polarella</taxon>
    </lineage>
</organism>
<accession>A0A813EWL5</accession>
<dbReference type="CDD" id="cd00609">
    <property type="entry name" value="AAT_like"/>
    <property type="match status" value="1"/>
</dbReference>
<feature type="domain" description="Prephenate/arogenate dehydrogenase" evidence="7">
    <location>
        <begin position="1"/>
        <end position="241"/>
    </location>
</feature>
<feature type="non-terminal residue" evidence="8">
    <location>
        <position position="1"/>
    </location>
</feature>
<dbReference type="SUPFAM" id="SSF51735">
    <property type="entry name" value="NAD(P)-binding Rossmann-fold domains"/>
    <property type="match status" value="1"/>
</dbReference>
<comment type="caution">
    <text evidence="8">The sequence shown here is derived from an EMBL/GenBank/DDBJ whole genome shotgun (WGS) entry which is preliminary data.</text>
</comment>
<dbReference type="Gene3D" id="3.90.1150.10">
    <property type="entry name" value="Aspartate Aminotransferase, domain 1"/>
    <property type="match status" value="1"/>
</dbReference>
<dbReference type="EMBL" id="CAJNNV010014505">
    <property type="protein sequence ID" value="CAE8602647.1"/>
    <property type="molecule type" value="Genomic_DNA"/>
</dbReference>
<reference evidence="8" key="1">
    <citation type="submission" date="2021-02" db="EMBL/GenBank/DDBJ databases">
        <authorList>
            <person name="Dougan E. K."/>
            <person name="Rhodes N."/>
            <person name="Thang M."/>
            <person name="Chan C."/>
        </authorList>
    </citation>
    <scope>NUCLEOTIDE SEQUENCE</scope>
</reference>
<name>A0A813EWL5_POLGL</name>
<evidence type="ECO:0000256" key="6">
    <source>
        <dbReference type="ARBA" id="ARBA00023002"/>
    </source>
</evidence>
<evidence type="ECO:0000256" key="4">
    <source>
        <dbReference type="ARBA" id="ARBA00022679"/>
    </source>
</evidence>
<dbReference type="GO" id="GO:0006571">
    <property type="term" value="P:tyrosine biosynthetic process"/>
    <property type="evidence" value="ECO:0007669"/>
    <property type="project" value="InterPro"/>
</dbReference>
<dbReference type="Gene3D" id="3.40.50.720">
    <property type="entry name" value="NAD(P)-binding Rossmann-like Domain"/>
    <property type="match status" value="1"/>
</dbReference>
<dbReference type="GO" id="GO:0033853">
    <property type="term" value="F:aspartate-prephenate aminotransferase activity"/>
    <property type="evidence" value="ECO:0007669"/>
    <property type="project" value="UniProtKB-ARBA"/>
</dbReference>
<feature type="non-terminal residue" evidence="8">
    <location>
        <position position="534"/>
    </location>
</feature>
<dbReference type="GO" id="GO:0004665">
    <property type="term" value="F:prephenate dehydrogenase (NADP+) activity"/>
    <property type="evidence" value="ECO:0007669"/>
    <property type="project" value="InterPro"/>
</dbReference>
<comment type="cofactor">
    <cofactor evidence="1">
        <name>pyridoxal 5'-phosphate</name>
        <dbReference type="ChEBI" id="CHEBI:597326"/>
    </cofactor>
</comment>
<dbReference type="InterPro" id="IPR059064">
    <property type="entry name" value="TYRAAT2_C"/>
</dbReference>
<dbReference type="SUPFAM" id="SSF53383">
    <property type="entry name" value="PLP-dependent transferases"/>
    <property type="match status" value="1"/>
</dbReference>
<evidence type="ECO:0000256" key="5">
    <source>
        <dbReference type="ARBA" id="ARBA00022898"/>
    </source>
</evidence>
<dbReference type="InterPro" id="IPR008927">
    <property type="entry name" value="6-PGluconate_DH-like_C_sf"/>
</dbReference>
<keyword evidence="5" id="KW-0663">Pyridoxal phosphate</keyword>
<dbReference type="GO" id="GO:0008977">
    <property type="term" value="F:prephenate dehydrogenase (NAD+) activity"/>
    <property type="evidence" value="ECO:0007669"/>
    <property type="project" value="InterPro"/>
</dbReference>
<evidence type="ECO:0000259" key="7">
    <source>
        <dbReference type="PROSITE" id="PS51176"/>
    </source>
</evidence>
<dbReference type="SUPFAM" id="SSF48179">
    <property type="entry name" value="6-phosphogluconate dehydrogenase C-terminal domain-like"/>
    <property type="match status" value="1"/>
</dbReference>
<dbReference type="PROSITE" id="PS00105">
    <property type="entry name" value="AA_TRANSFER_CLASS_1"/>
    <property type="match status" value="1"/>
</dbReference>
<dbReference type="PANTHER" id="PTHR46383">
    <property type="entry name" value="ASPARTATE AMINOTRANSFERASE"/>
    <property type="match status" value="1"/>
</dbReference>
<proteinExistence type="inferred from homology"/>
<dbReference type="Gene3D" id="3.40.640.10">
    <property type="entry name" value="Type I PLP-dependent aspartate aminotransferase-like (Major domain)"/>
    <property type="match status" value="1"/>
</dbReference>
<dbReference type="GO" id="GO:0070403">
    <property type="term" value="F:NAD+ binding"/>
    <property type="evidence" value="ECO:0007669"/>
    <property type="project" value="InterPro"/>
</dbReference>
<dbReference type="InterPro" id="IPR004838">
    <property type="entry name" value="NHTrfase_class1_PyrdxlP-BS"/>
</dbReference>
<protein>
    <recommendedName>
        <fullName evidence="7">Prephenate/arogenate dehydrogenase domain-containing protein</fullName>
    </recommendedName>
</protein>
<evidence type="ECO:0000313" key="8">
    <source>
        <dbReference type="EMBL" id="CAE8602647.1"/>
    </source>
</evidence>
<keyword evidence="9" id="KW-1185">Reference proteome</keyword>
<keyword evidence="4" id="KW-0808">Transferase</keyword>
<evidence type="ECO:0000256" key="1">
    <source>
        <dbReference type="ARBA" id="ARBA00001933"/>
    </source>
</evidence>
<gene>
    <name evidence="8" type="ORF">PGLA1383_LOCUS20887</name>
</gene>
<evidence type="ECO:0000256" key="2">
    <source>
        <dbReference type="ARBA" id="ARBA00007441"/>
    </source>
</evidence>
<dbReference type="Pfam" id="PF26213">
    <property type="entry name" value="TYRAAT1_C"/>
    <property type="match status" value="1"/>
</dbReference>
<dbReference type="OrthoDB" id="2414662at2759"/>
<dbReference type="Pfam" id="PF00155">
    <property type="entry name" value="Aminotran_1_2"/>
    <property type="match status" value="1"/>
</dbReference>
<dbReference type="InterPro" id="IPR003099">
    <property type="entry name" value="Prephen_DH"/>
</dbReference>
<dbReference type="PANTHER" id="PTHR46383:SF1">
    <property type="entry name" value="ASPARTATE AMINOTRANSFERASE"/>
    <property type="match status" value="1"/>
</dbReference>
<evidence type="ECO:0000256" key="3">
    <source>
        <dbReference type="ARBA" id="ARBA00022576"/>
    </source>
</evidence>
<sequence>ALGCTFVPWASRDDLFSIHNCDVLLISTSITSFRSVVASLPMELLREKKVLVTEVCSVKAFPKSVMLELLPEECDIVCTHPMFGPESGKHGWYGLPFVFDVVRASAWERARAFVAIFEEARCRMVCMSCEEHDQHAAASQFLTHFTGRALASHGCASTSVDLKSFKSLCKVVDTTCKDSFDLFYGLFKYNPSSEETITKLKQAFGDIEKRLRFRRENSMQHVAAAWPQETEGGELRVASIVSGIEESKTAAIFGLSKKLQEAGEKINSALCIGEPDYPPPQCVLDAIEQAAEEGHTHYTVVQGELELRQEICKYLREQKNVAYEPADICVSNGGKQAIYQALMAVCEDGDEILVPTPCWVSYHDIARLCGATPVPIVTTAEDGYLLSADQLASALAKSGPKCKAVILCNPSNPTGAVLSHAELEALAEVLRRPEFAHVYVVSDEIYEQLVFDTPHSCFSSLQGMRAKTLLIGGFSKGYAMTGLRLGYLAAERHVTAAAIKLQGQITSCASSISQRAGIVALRSVTPDWTKARIE</sequence>
<dbReference type="InterPro" id="IPR046826">
    <property type="entry name" value="PDH_N"/>
</dbReference>
<dbReference type="AlphaFoldDB" id="A0A813EWL5"/>
<dbReference type="Pfam" id="PF02153">
    <property type="entry name" value="PDH_N"/>
    <property type="match status" value="1"/>
</dbReference>
<dbReference type="InterPro" id="IPR036291">
    <property type="entry name" value="NAD(P)-bd_dom_sf"/>
</dbReference>
<dbReference type="GO" id="GO:0030170">
    <property type="term" value="F:pyridoxal phosphate binding"/>
    <property type="evidence" value="ECO:0007669"/>
    <property type="project" value="InterPro"/>
</dbReference>
<comment type="similarity">
    <text evidence="2">Belongs to the class-I pyridoxal-phosphate-dependent aminotransferase family.</text>
</comment>
<dbReference type="GO" id="GO:0033854">
    <property type="term" value="F:glutamate-prephenate aminotransferase activity"/>
    <property type="evidence" value="ECO:0007669"/>
    <property type="project" value="UniProtKB-ARBA"/>
</dbReference>
<dbReference type="InterPro" id="IPR050596">
    <property type="entry name" value="AspAT/PAT-like"/>
</dbReference>
<dbReference type="InterPro" id="IPR015424">
    <property type="entry name" value="PyrdxlP-dep_Trfase"/>
</dbReference>
<dbReference type="FunFam" id="3.40.640.10:FF:000033">
    <property type="entry name" value="Aspartate aminotransferase"/>
    <property type="match status" value="1"/>
</dbReference>
<dbReference type="InterPro" id="IPR004839">
    <property type="entry name" value="Aminotransferase_I/II_large"/>
</dbReference>
<evidence type="ECO:0000313" key="9">
    <source>
        <dbReference type="Proteomes" id="UP000654075"/>
    </source>
</evidence>
<dbReference type="Proteomes" id="UP000654075">
    <property type="component" value="Unassembled WGS sequence"/>
</dbReference>
<dbReference type="InterPro" id="IPR015421">
    <property type="entry name" value="PyrdxlP-dep_Trfase_major"/>
</dbReference>
<keyword evidence="6" id="KW-0560">Oxidoreductase</keyword>